<reference evidence="2 3" key="1">
    <citation type="journal article" date="2011" name="Science">
        <title>The ecoresponsive genome of Daphnia pulex.</title>
        <authorList>
            <person name="Colbourne J.K."/>
            <person name="Pfrender M.E."/>
            <person name="Gilbert D."/>
            <person name="Thomas W.K."/>
            <person name="Tucker A."/>
            <person name="Oakley T.H."/>
            <person name="Tokishita S."/>
            <person name="Aerts A."/>
            <person name="Arnold G.J."/>
            <person name="Basu M.K."/>
            <person name="Bauer D.J."/>
            <person name="Caceres C.E."/>
            <person name="Carmel L."/>
            <person name="Casola C."/>
            <person name="Choi J.H."/>
            <person name="Detter J.C."/>
            <person name="Dong Q."/>
            <person name="Dusheyko S."/>
            <person name="Eads B.D."/>
            <person name="Frohlich T."/>
            <person name="Geiler-Samerotte K.A."/>
            <person name="Gerlach D."/>
            <person name="Hatcher P."/>
            <person name="Jogdeo S."/>
            <person name="Krijgsveld J."/>
            <person name="Kriventseva E.V."/>
            <person name="Kultz D."/>
            <person name="Laforsch C."/>
            <person name="Lindquist E."/>
            <person name="Lopez J."/>
            <person name="Manak J.R."/>
            <person name="Muller J."/>
            <person name="Pangilinan J."/>
            <person name="Patwardhan R.P."/>
            <person name="Pitluck S."/>
            <person name="Pritham E.J."/>
            <person name="Rechtsteiner A."/>
            <person name="Rho M."/>
            <person name="Rogozin I.B."/>
            <person name="Sakarya O."/>
            <person name="Salamov A."/>
            <person name="Schaack S."/>
            <person name="Shapiro H."/>
            <person name="Shiga Y."/>
            <person name="Skalitzky C."/>
            <person name="Smith Z."/>
            <person name="Souvorov A."/>
            <person name="Sung W."/>
            <person name="Tang Z."/>
            <person name="Tsuchiya D."/>
            <person name="Tu H."/>
            <person name="Vos H."/>
            <person name="Wang M."/>
            <person name="Wolf Y.I."/>
            <person name="Yamagata H."/>
            <person name="Yamada T."/>
            <person name="Ye Y."/>
            <person name="Shaw J.R."/>
            <person name="Andrews J."/>
            <person name="Crease T.J."/>
            <person name="Tang H."/>
            <person name="Lucas S.M."/>
            <person name="Robertson H.M."/>
            <person name="Bork P."/>
            <person name="Koonin E.V."/>
            <person name="Zdobnov E.M."/>
            <person name="Grigoriev I.V."/>
            <person name="Lynch M."/>
            <person name="Boore J.L."/>
        </authorList>
    </citation>
    <scope>NUCLEOTIDE SEQUENCE [LARGE SCALE GENOMIC DNA]</scope>
</reference>
<keyword evidence="3" id="KW-1185">Reference proteome</keyword>
<dbReference type="KEGG" id="dpx:DAPPUDRAFT_233982"/>
<dbReference type="InParanoid" id="E9FWA0"/>
<proteinExistence type="predicted"/>
<feature type="compositionally biased region" description="Acidic residues" evidence="1">
    <location>
        <begin position="1"/>
        <end position="10"/>
    </location>
</feature>
<dbReference type="HOGENOM" id="CLU_2760381_0_0_1"/>
<feature type="compositionally biased region" description="Gly residues" evidence="1">
    <location>
        <begin position="24"/>
        <end position="33"/>
    </location>
</feature>
<dbReference type="Proteomes" id="UP000000305">
    <property type="component" value="Unassembled WGS sequence"/>
</dbReference>
<feature type="region of interest" description="Disordered" evidence="1">
    <location>
        <begin position="1"/>
        <end position="70"/>
    </location>
</feature>
<organism evidence="2 3">
    <name type="scientific">Daphnia pulex</name>
    <name type="common">Water flea</name>
    <dbReference type="NCBI Taxonomy" id="6669"/>
    <lineage>
        <taxon>Eukaryota</taxon>
        <taxon>Metazoa</taxon>
        <taxon>Ecdysozoa</taxon>
        <taxon>Arthropoda</taxon>
        <taxon>Crustacea</taxon>
        <taxon>Branchiopoda</taxon>
        <taxon>Diplostraca</taxon>
        <taxon>Cladocera</taxon>
        <taxon>Anomopoda</taxon>
        <taxon>Daphniidae</taxon>
        <taxon>Daphnia</taxon>
    </lineage>
</organism>
<gene>
    <name evidence="2" type="ORF">DAPPUDRAFT_233982</name>
</gene>
<evidence type="ECO:0000313" key="2">
    <source>
        <dbReference type="EMBL" id="EFX88688.1"/>
    </source>
</evidence>
<name>E9FWA0_DAPPU</name>
<protein>
    <submittedName>
        <fullName evidence="2">Uncharacterized protein</fullName>
    </submittedName>
</protein>
<sequence>MNDDDEEEIGTDSRCEGGNVLKGPQGGGGGGGGRKMRKSAGAVRAESRKTGRGGKNQGGPSQMGWKSAAN</sequence>
<accession>E9FWA0</accession>
<dbReference type="EMBL" id="GL732525">
    <property type="protein sequence ID" value="EFX88688.1"/>
    <property type="molecule type" value="Genomic_DNA"/>
</dbReference>
<evidence type="ECO:0000256" key="1">
    <source>
        <dbReference type="SAM" id="MobiDB-lite"/>
    </source>
</evidence>
<evidence type="ECO:0000313" key="3">
    <source>
        <dbReference type="Proteomes" id="UP000000305"/>
    </source>
</evidence>
<dbReference type="AlphaFoldDB" id="E9FWA0"/>